<evidence type="ECO:0000313" key="2">
    <source>
        <dbReference type="Proteomes" id="UP000625316"/>
    </source>
</evidence>
<gene>
    <name evidence="1" type="ORF">IQ266_05525</name>
</gene>
<sequence>QTDQPNGQPRRCLDTTRAKERFGFEAQVGFEEGMKRTIAWYRENAA</sequence>
<organism evidence="1 2">
    <name type="scientific">Romeriopsis navalis LEGE 11480</name>
    <dbReference type="NCBI Taxonomy" id="2777977"/>
    <lineage>
        <taxon>Bacteria</taxon>
        <taxon>Bacillati</taxon>
        <taxon>Cyanobacteriota</taxon>
        <taxon>Cyanophyceae</taxon>
        <taxon>Leptolyngbyales</taxon>
        <taxon>Leptolyngbyaceae</taxon>
        <taxon>Romeriopsis</taxon>
        <taxon>Romeriopsis navalis</taxon>
    </lineage>
</organism>
<reference evidence="1" key="1">
    <citation type="submission" date="2020-10" db="EMBL/GenBank/DDBJ databases">
        <authorList>
            <person name="Castelo-Branco R."/>
            <person name="Eusebio N."/>
            <person name="Adriana R."/>
            <person name="Vieira A."/>
            <person name="Brugerolle De Fraissinette N."/>
            <person name="Rezende De Castro R."/>
            <person name="Schneider M.P."/>
            <person name="Vasconcelos V."/>
            <person name="Leao P.N."/>
        </authorList>
    </citation>
    <scope>NUCLEOTIDE SEQUENCE</scope>
    <source>
        <strain evidence="1">LEGE 11480</strain>
    </source>
</reference>
<comment type="caution">
    <text evidence="1">The sequence shown here is derived from an EMBL/GenBank/DDBJ whole genome shotgun (WGS) entry which is preliminary data.</text>
</comment>
<feature type="non-terminal residue" evidence="1">
    <location>
        <position position="1"/>
    </location>
</feature>
<dbReference type="Gene3D" id="3.90.25.10">
    <property type="entry name" value="UDP-galactose 4-epimerase, domain 1"/>
    <property type="match status" value="1"/>
</dbReference>
<dbReference type="Proteomes" id="UP000625316">
    <property type="component" value="Unassembled WGS sequence"/>
</dbReference>
<accession>A0A928Z2M9</accession>
<protein>
    <submittedName>
        <fullName evidence="1">GDP-L-fucose synthase</fullName>
    </submittedName>
</protein>
<dbReference type="SUPFAM" id="SSF51735">
    <property type="entry name" value="NAD(P)-binding Rossmann-fold domains"/>
    <property type="match status" value="1"/>
</dbReference>
<keyword evidence="2" id="KW-1185">Reference proteome</keyword>
<proteinExistence type="predicted"/>
<name>A0A928Z2M9_9CYAN</name>
<evidence type="ECO:0000313" key="1">
    <source>
        <dbReference type="EMBL" id="MBE9029222.1"/>
    </source>
</evidence>
<dbReference type="AlphaFoldDB" id="A0A928Z2M9"/>
<dbReference type="EMBL" id="JADEXQ010000013">
    <property type="protein sequence ID" value="MBE9029222.1"/>
    <property type="molecule type" value="Genomic_DNA"/>
</dbReference>
<dbReference type="InterPro" id="IPR036291">
    <property type="entry name" value="NAD(P)-bd_dom_sf"/>
</dbReference>